<dbReference type="PANTHER" id="PTHR38937:SF2">
    <property type="entry name" value="MEMBRANE PROTEIN OF ER BODY-LIKE PROTEIN ISOFORM X1"/>
    <property type="match status" value="1"/>
</dbReference>
<sequence length="630" mass="68646">MEQLYCAVREDEEGEEQQQQLQDGAALKGRQSLQQGKDGMWKCHHCSWTKQFDSPWNLRRGNLNGYSDLLMNVKTMIQHGQCIVCETKGDNIDGAMSALSSNGVNNMEIVDEKVPSSVAELPSPNLTEEIDQQLKEYDVEAVLAKQGTHDLFCPNCKSCITKRVILRKRKRTTPIPNIDTKAKRDKSAIEVVDSSVDEGNQGDHAIATPDDVARVEPPADNFEPEREPEVFRYLSCFSFFIPIGNGFKLFPSFGGKPEASQKLPVVPASNVENPSVVAASNSNWFFTLFTSIKRRIASAQGDASSEDSIADPTSVEDSRIDNPLKIAQNSYSSLMKEAQSPEQSFDSEVVANDVARDKQNFIVNGSIPSIEDLKKVETGIEDEIKPFVANEKNEAFETATSQAAYVPTEGETHTEIYIAEQPRAEIGEHQEWGILKSIVYGGLVESITSLGVVSSAASSGSAPLNIIALGLANLIGGLSVIGHNLTDLKNGHSGGNPSQDRYEELLGRRENFTVHAFLAVLSFIIFGSVPLVVYSLLISKHYYDEYNIAAVAASSVVCIILLAMGKAYTSTPPKSYIKTVLHYVSLALATCGVSYIAGDLAKVLLDKISGSESGYVLAMPLSDTTRMEPA</sequence>
<keyword evidence="1" id="KW-1133">Transmembrane helix</keyword>
<dbReference type="OrthoDB" id="1924921at2759"/>
<keyword evidence="1" id="KW-0472">Membrane</keyword>
<reference evidence="2 3" key="1">
    <citation type="journal article" date="2015" name="Sci. Rep.">
        <title>The power of single molecule real-time sequencing technology in the de novo assembly of a eukaryotic genome.</title>
        <authorList>
            <person name="Sakai H."/>
            <person name="Naito K."/>
            <person name="Ogiso-Tanaka E."/>
            <person name="Takahashi Y."/>
            <person name="Iseki K."/>
            <person name="Muto C."/>
            <person name="Satou K."/>
            <person name="Teruya K."/>
            <person name="Shiroma A."/>
            <person name="Shimoji M."/>
            <person name="Hirano T."/>
            <person name="Itoh T."/>
            <person name="Kaga A."/>
            <person name="Tomooka N."/>
        </authorList>
    </citation>
    <scope>NUCLEOTIDE SEQUENCE [LARGE SCALE GENOMIC DNA]</scope>
    <source>
        <strain evidence="3">cv. Shumari</strain>
    </source>
</reference>
<feature type="transmembrane region" description="Helical" evidence="1">
    <location>
        <begin position="580"/>
        <end position="598"/>
    </location>
</feature>
<keyword evidence="3" id="KW-1185">Reference proteome</keyword>
<name>A0A0S3RE41_PHAAN</name>
<feature type="transmembrane region" description="Helical" evidence="1">
    <location>
        <begin position="516"/>
        <end position="537"/>
    </location>
</feature>
<feature type="transmembrane region" description="Helical" evidence="1">
    <location>
        <begin position="549"/>
        <end position="568"/>
    </location>
</feature>
<evidence type="ECO:0000256" key="1">
    <source>
        <dbReference type="SAM" id="Phobius"/>
    </source>
</evidence>
<evidence type="ECO:0008006" key="4">
    <source>
        <dbReference type="Google" id="ProtNLM"/>
    </source>
</evidence>
<dbReference type="AlphaFoldDB" id="A0A0S3RE41"/>
<accession>A0A0S3RE41</accession>
<dbReference type="PANTHER" id="PTHR38937">
    <property type="entry name" value="MEMBRANE PROTEIN OF ER BODY-LIKE PROTEIN"/>
    <property type="match status" value="1"/>
</dbReference>
<evidence type="ECO:0000313" key="2">
    <source>
        <dbReference type="EMBL" id="BAT78964.1"/>
    </source>
</evidence>
<evidence type="ECO:0000313" key="3">
    <source>
        <dbReference type="Proteomes" id="UP000291084"/>
    </source>
</evidence>
<dbReference type="EMBL" id="AP015035">
    <property type="protein sequence ID" value="BAT78964.1"/>
    <property type="molecule type" value="Genomic_DNA"/>
</dbReference>
<proteinExistence type="predicted"/>
<dbReference type="InterPro" id="IPR052843">
    <property type="entry name" value="ER_body_metal_sequester"/>
</dbReference>
<dbReference type="Proteomes" id="UP000291084">
    <property type="component" value="Chromosome 2"/>
</dbReference>
<gene>
    <name evidence="2" type="primary">Vigan.02G173400</name>
    <name evidence="2" type="ORF">VIGAN_02173400</name>
</gene>
<protein>
    <recommendedName>
        <fullName evidence="4">Membrane protein of ER body-like protein</fullName>
    </recommendedName>
</protein>
<keyword evidence="1" id="KW-0812">Transmembrane</keyword>
<organism evidence="2 3">
    <name type="scientific">Vigna angularis var. angularis</name>
    <dbReference type="NCBI Taxonomy" id="157739"/>
    <lineage>
        <taxon>Eukaryota</taxon>
        <taxon>Viridiplantae</taxon>
        <taxon>Streptophyta</taxon>
        <taxon>Embryophyta</taxon>
        <taxon>Tracheophyta</taxon>
        <taxon>Spermatophyta</taxon>
        <taxon>Magnoliopsida</taxon>
        <taxon>eudicotyledons</taxon>
        <taxon>Gunneridae</taxon>
        <taxon>Pentapetalae</taxon>
        <taxon>rosids</taxon>
        <taxon>fabids</taxon>
        <taxon>Fabales</taxon>
        <taxon>Fabaceae</taxon>
        <taxon>Papilionoideae</taxon>
        <taxon>50 kb inversion clade</taxon>
        <taxon>NPAAA clade</taxon>
        <taxon>indigoferoid/millettioid clade</taxon>
        <taxon>Phaseoleae</taxon>
        <taxon>Vigna</taxon>
    </lineage>
</organism>